<evidence type="ECO:0000313" key="2">
    <source>
        <dbReference type="Proteomes" id="UP000186309"/>
    </source>
</evidence>
<dbReference type="RefSeq" id="WP_076344522.1">
    <property type="nucleotide sequence ID" value="NZ_CP019082.1"/>
</dbReference>
<organism evidence="1 2">
    <name type="scientific">Paludisphaera borealis</name>
    <dbReference type="NCBI Taxonomy" id="1387353"/>
    <lineage>
        <taxon>Bacteria</taxon>
        <taxon>Pseudomonadati</taxon>
        <taxon>Planctomycetota</taxon>
        <taxon>Planctomycetia</taxon>
        <taxon>Isosphaerales</taxon>
        <taxon>Isosphaeraceae</taxon>
        <taxon>Paludisphaera</taxon>
    </lineage>
</organism>
<protein>
    <submittedName>
        <fullName evidence="1">Uncharacterized protein</fullName>
    </submittedName>
</protein>
<dbReference type="EMBL" id="CP019082">
    <property type="protein sequence ID" value="APW60110.1"/>
    <property type="molecule type" value="Genomic_DNA"/>
</dbReference>
<dbReference type="Proteomes" id="UP000186309">
    <property type="component" value="Chromosome"/>
</dbReference>
<accession>A0A1U7CME5</accession>
<dbReference type="STRING" id="1387353.BSF38_01574"/>
<reference evidence="2" key="1">
    <citation type="submission" date="2016-12" db="EMBL/GenBank/DDBJ databases">
        <title>Comparative genomics of four Isosphaeraceae planctomycetes: a common pool of plasmids and glycoside hydrolase genes.</title>
        <authorList>
            <person name="Ivanova A."/>
        </authorList>
    </citation>
    <scope>NUCLEOTIDE SEQUENCE [LARGE SCALE GENOMIC DNA]</scope>
    <source>
        <strain evidence="2">PX4</strain>
    </source>
</reference>
<gene>
    <name evidence="1" type="ORF">BSF38_01574</name>
</gene>
<dbReference type="SUPFAM" id="SSF52540">
    <property type="entry name" value="P-loop containing nucleoside triphosphate hydrolases"/>
    <property type="match status" value="1"/>
</dbReference>
<evidence type="ECO:0000313" key="1">
    <source>
        <dbReference type="EMBL" id="APW60110.1"/>
    </source>
</evidence>
<dbReference type="KEGG" id="pbor:BSF38_01574"/>
<keyword evidence="2" id="KW-1185">Reference proteome</keyword>
<name>A0A1U7CME5_9BACT</name>
<sequence length="436" mass="48570">MSGVGGRKRVSEAPGIKLLSQVTCPHCWDRFLPEQVLWISEHVDLMGDPLLGPEQQQRFLPSRFTLEGDAIDARGMTARSLACPKCHLSVPRSMMEMEPLFLSILGAPASGKSYFLTAMTWQLRKLLPMEFSISFTDADPAANRALNDCEESLFLNSRESMIVPLGDLIRKTELQGELYDSVAYGQQIVSYPRPFLFTMQPREGHARFDRSAELSRVLCLYDNAGEHFQPGQDTTSSPVTRHLTQSRAILFLFDPTQDKRFRAACKSKALGPQGSRDNRLSRQETLLTEAAVRIRKFSGASQQARYDRPVVVVLSKFDEWSHLYGAVDDGEPWRNSGGVAGVDADQIEQRSRRFRQILQEYCPETVAAADSFAQDVTYVAVSSLGNQIELDPATGLPGVRPANLNPYWVAVPLLYCLSKVLPALTPRVRKRSAASG</sequence>
<proteinExistence type="predicted"/>
<dbReference type="OrthoDB" id="240746at2"/>
<dbReference type="InterPro" id="IPR027417">
    <property type="entry name" value="P-loop_NTPase"/>
</dbReference>
<dbReference type="AlphaFoldDB" id="A0A1U7CME5"/>